<dbReference type="Proteomes" id="UP001359559">
    <property type="component" value="Unassembled WGS sequence"/>
</dbReference>
<sequence>MCGFENGLLNSMELIFSYDKGAEWWENMVTPVVNEVTDVRFTKCILELLVGYRLWVKSWHNCIVFVSFEDMVDIKNLSFAYTFVGVDCIDYTVEALIVKAMNEGFEVARNIDCPVDCSRLYENLCPANVISFQGKSTSGISYNTEAPRDTTKPMFQLMAVNWPSYELWCWRRAIKESIAFVVHLAKAKERPLGFLQLVGGTNQLPLLFIWPKQKNKQTSWFSSTS</sequence>
<gene>
    <name evidence="1" type="ORF">RJT34_12499</name>
</gene>
<protein>
    <submittedName>
        <fullName evidence="1">Uncharacterized protein</fullName>
    </submittedName>
</protein>
<dbReference type="EMBL" id="JAYKXN010000003">
    <property type="protein sequence ID" value="KAK7301630.1"/>
    <property type="molecule type" value="Genomic_DNA"/>
</dbReference>
<proteinExistence type="predicted"/>
<organism evidence="1 2">
    <name type="scientific">Clitoria ternatea</name>
    <name type="common">Butterfly pea</name>
    <dbReference type="NCBI Taxonomy" id="43366"/>
    <lineage>
        <taxon>Eukaryota</taxon>
        <taxon>Viridiplantae</taxon>
        <taxon>Streptophyta</taxon>
        <taxon>Embryophyta</taxon>
        <taxon>Tracheophyta</taxon>
        <taxon>Spermatophyta</taxon>
        <taxon>Magnoliopsida</taxon>
        <taxon>eudicotyledons</taxon>
        <taxon>Gunneridae</taxon>
        <taxon>Pentapetalae</taxon>
        <taxon>rosids</taxon>
        <taxon>fabids</taxon>
        <taxon>Fabales</taxon>
        <taxon>Fabaceae</taxon>
        <taxon>Papilionoideae</taxon>
        <taxon>50 kb inversion clade</taxon>
        <taxon>NPAAA clade</taxon>
        <taxon>indigoferoid/millettioid clade</taxon>
        <taxon>Phaseoleae</taxon>
        <taxon>Clitoria</taxon>
    </lineage>
</organism>
<evidence type="ECO:0000313" key="2">
    <source>
        <dbReference type="Proteomes" id="UP001359559"/>
    </source>
</evidence>
<comment type="caution">
    <text evidence="1">The sequence shown here is derived from an EMBL/GenBank/DDBJ whole genome shotgun (WGS) entry which is preliminary data.</text>
</comment>
<keyword evidence="2" id="KW-1185">Reference proteome</keyword>
<name>A0AAN9JLV9_CLITE</name>
<dbReference type="AlphaFoldDB" id="A0AAN9JLV9"/>
<reference evidence="1 2" key="1">
    <citation type="submission" date="2024-01" db="EMBL/GenBank/DDBJ databases">
        <title>The genomes of 5 underutilized Papilionoideae crops provide insights into root nodulation and disease resistance.</title>
        <authorList>
            <person name="Yuan L."/>
        </authorList>
    </citation>
    <scope>NUCLEOTIDE SEQUENCE [LARGE SCALE GENOMIC DNA]</scope>
    <source>
        <strain evidence="1">LY-2023</strain>
        <tissue evidence="1">Leaf</tissue>
    </source>
</reference>
<evidence type="ECO:0000313" key="1">
    <source>
        <dbReference type="EMBL" id="KAK7301630.1"/>
    </source>
</evidence>
<accession>A0AAN9JLV9</accession>